<dbReference type="EMBL" id="JAEFBJ010000011">
    <property type="protein sequence ID" value="KAG7556157.1"/>
    <property type="molecule type" value="Genomic_DNA"/>
</dbReference>
<accession>A0A8T1ZCY5</accession>
<evidence type="ECO:0000313" key="2">
    <source>
        <dbReference type="Proteomes" id="UP000694251"/>
    </source>
</evidence>
<reference evidence="1 2" key="1">
    <citation type="submission" date="2020-12" db="EMBL/GenBank/DDBJ databases">
        <title>Concerted genomic and epigenomic changes stabilize Arabidopsis allopolyploids.</title>
        <authorList>
            <person name="Chen Z."/>
        </authorList>
    </citation>
    <scope>NUCLEOTIDE SEQUENCE [LARGE SCALE GENOMIC DNA]</scope>
    <source>
        <strain evidence="1">As9502</strain>
        <tissue evidence="1">Leaf</tissue>
    </source>
</reference>
<dbReference type="Proteomes" id="UP000694251">
    <property type="component" value="Chromosome 11"/>
</dbReference>
<sequence length="216" mass="24312">MMNTPRVYALGVMMNTPRVYVLGVNKFITSIGWKAFFSLSSKTLSTQALRSSFTFASPVSGFVRRRERAPVYLVRCYRVLVCRFPPWFESYRDYLLGACGRRSRRVAVSRSGVVDSSAGFPLLGDDKVHRRIFRLLCFVNRCLRFVGRSRSTSIGPAEVKVSCGGVAAAVFSSALASGAKIFRCVGRCRRSVLSWRRVVMQFSTRSDLLEDGRDIY</sequence>
<protein>
    <submittedName>
        <fullName evidence="1">Uncharacterized protein</fullName>
    </submittedName>
</protein>
<proteinExistence type="predicted"/>
<comment type="caution">
    <text evidence="1">The sequence shown here is derived from an EMBL/GenBank/DDBJ whole genome shotgun (WGS) entry which is preliminary data.</text>
</comment>
<dbReference type="AlphaFoldDB" id="A0A8T1ZCY5"/>
<gene>
    <name evidence="1" type="ORF">ISN44_As11g022260</name>
</gene>
<evidence type="ECO:0000313" key="1">
    <source>
        <dbReference type="EMBL" id="KAG7556157.1"/>
    </source>
</evidence>
<keyword evidence="2" id="KW-1185">Reference proteome</keyword>
<organism evidence="1 2">
    <name type="scientific">Arabidopsis suecica</name>
    <name type="common">Swedish thale-cress</name>
    <name type="synonym">Cardaminopsis suecica</name>
    <dbReference type="NCBI Taxonomy" id="45249"/>
    <lineage>
        <taxon>Eukaryota</taxon>
        <taxon>Viridiplantae</taxon>
        <taxon>Streptophyta</taxon>
        <taxon>Embryophyta</taxon>
        <taxon>Tracheophyta</taxon>
        <taxon>Spermatophyta</taxon>
        <taxon>Magnoliopsida</taxon>
        <taxon>eudicotyledons</taxon>
        <taxon>Gunneridae</taxon>
        <taxon>Pentapetalae</taxon>
        <taxon>rosids</taxon>
        <taxon>malvids</taxon>
        <taxon>Brassicales</taxon>
        <taxon>Brassicaceae</taxon>
        <taxon>Camelineae</taxon>
        <taxon>Arabidopsis</taxon>
    </lineage>
</organism>
<name>A0A8T1ZCY5_ARASU</name>